<sequence>MANYWNIPGVPHKGWEYETIIDLREEGEEYETCMMCGKEEIRYVHILSHDEVAETYRVGCVCAEKMTGDYVNPKERQRQLENKAKRKENWKYKDWKQSQKGNDYYKFEEHLLVIFRDKKTNKFKYTIDGNFGLNSYQYLSEAKEAIFNKIEEMKEHGDW</sequence>
<accession>A0A5B8V446</accession>
<name>A0A5B8V446_9BACT</name>
<dbReference type="RefSeq" id="WP_147187954.1">
    <property type="nucleotide sequence ID" value="NZ_CP042435.1"/>
</dbReference>
<dbReference type="KEGG" id="pgin:FRZ67_02095"/>
<dbReference type="Proteomes" id="UP000321533">
    <property type="component" value="Chromosome"/>
</dbReference>
<dbReference type="AlphaFoldDB" id="A0A5B8V446"/>
<evidence type="ECO:0000313" key="2">
    <source>
        <dbReference type="Proteomes" id="UP000321533"/>
    </source>
</evidence>
<evidence type="ECO:0000313" key="1">
    <source>
        <dbReference type="EMBL" id="QEC66154.1"/>
    </source>
</evidence>
<reference evidence="1 2" key="1">
    <citation type="journal article" date="2016" name="Int. J. Syst. Evol. Microbiol.">
        <title>Panacibacter ginsenosidivorans gen. nov., sp. nov., with ginsenoside converting activity isolated from soil of a ginseng field.</title>
        <authorList>
            <person name="Siddiqi M.Z."/>
            <person name="Muhammad Shafi S."/>
            <person name="Choi K.D."/>
            <person name="Im W.T."/>
        </authorList>
    </citation>
    <scope>NUCLEOTIDE SEQUENCE [LARGE SCALE GENOMIC DNA]</scope>
    <source>
        <strain evidence="1 2">Gsoil1550</strain>
    </source>
</reference>
<organism evidence="1 2">
    <name type="scientific">Panacibacter ginsenosidivorans</name>
    <dbReference type="NCBI Taxonomy" id="1813871"/>
    <lineage>
        <taxon>Bacteria</taxon>
        <taxon>Pseudomonadati</taxon>
        <taxon>Bacteroidota</taxon>
        <taxon>Chitinophagia</taxon>
        <taxon>Chitinophagales</taxon>
        <taxon>Chitinophagaceae</taxon>
        <taxon>Panacibacter</taxon>
    </lineage>
</organism>
<protein>
    <submittedName>
        <fullName evidence="1">Uncharacterized protein</fullName>
    </submittedName>
</protein>
<keyword evidence="2" id="KW-1185">Reference proteome</keyword>
<gene>
    <name evidence="1" type="ORF">FRZ67_02095</name>
</gene>
<proteinExistence type="predicted"/>
<dbReference type="OrthoDB" id="5514485at2"/>
<dbReference type="EMBL" id="CP042435">
    <property type="protein sequence ID" value="QEC66154.1"/>
    <property type="molecule type" value="Genomic_DNA"/>
</dbReference>